<dbReference type="AlphaFoldDB" id="A0A916RHV9"/>
<feature type="domain" description="Thiamin pyrophosphokinase thiamin-binding" evidence="7">
    <location>
        <begin position="155"/>
        <end position="205"/>
    </location>
</feature>
<dbReference type="GO" id="GO:0004788">
    <property type="term" value="F:thiamine diphosphokinase activity"/>
    <property type="evidence" value="ECO:0007669"/>
    <property type="project" value="UniProtKB-UniRule"/>
</dbReference>
<dbReference type="InterPro" id="IPR006282">
    <property type="entry name" value="Thi_PPkinase"/>
</dbReference>
<dbReference type="EC" id="2.7.6.2" evidence="5"/>
<evidence type="ECO:0000313" key="9">
    <source>
        <dbReference type="Proteomes" id="UP000596977"/>
    </source>
</evidence>
<dbReference type="Pfam" id="PF04265">
    <property type="entry name" value="TPK_B1_binding"/>
    <property type="match status" value="1"/>
</dbReference>
<keyword evidence="3" id="KW-0418">Kinase</keyword>
<proteinExistence type="predicted"/>
<protein>
    <recommendedName>
        <fullName evidence="5">Thiamine diphosphokinase</fullName>
        <ecNumber evidence="5">2.7.6.2</ecNumber>
    </recommendedName>
</protein>
<evidence type="ECO:0000256" key="4">
    <source>
        <dbReference type="ARBA" id="ARBA00022840"/>
    </source>
</evidence>
<dbReference type="CDD" id="cd07995">
    <property type="entry name" value="TPK"/>
    <property type="match status" value="1"/>
</dbReference>
<keyword evidence="9" id="KW-1185">Reference proteome</keyword>
<dbReference type="SUPFAM" id="SSF63862">
    <property type="entry name" value="Thiamin pyrophosphokinase, substrate-binding domain"/>
    <property type="match status" value="1"/>
</dbReference>
<accession>A0A916RHV9</accession>
<dbReference type="RefSeq" id="WP_164735053.1">
    <property type="nucleotide sequence ID" value="NZ_BMKB01000005.1"/>
</dbReference>
<comment type="caution">
    <text evidence="8">The sequence shown here is derived from an EMBL/GenBank/DDBJ whole genome shotgun (WGS) entry which is preliminary data.</text>
</comment>
<dbReference type="Gene3D" id="3.40.50.10240">
    <property type="entry name" value="Thiamin pyrophosphokinase, catalytic domain"/>
    <property type="match status" value="1"/>
</dbReference>
<dbReference type="PANTHER" id="PTHR41299:SF1">
    <property type="entry name" value="THIAMINE PYROPHOSPHOKINASE"/>
    <property type="match status" value="1"/>
</dbReference>
<dbReference type="InterPro" id="IPR007371">
    <property type="entry name" value="TPK_catalytic"/>
</dbReference>
<name>A0A916RHV9_9HYPH</name>
<reference evidence="8 9" key="1">
    <citation type="journal article" date="2014" name="Int. J. Syst. Evol. Microbiol.">
        <title>Complete genome sequence of Corynebacterium casei LMG S-19264T (=DSM 44701T), isolated from a smear-ripened cheese.</title>
        <authorList>
            <consortium name="US DOE Joint Genome Institute (JGI-PGF)"/>
            <person name="Walter F."/>
            <person name="Albersmeier A."/>
            <person name="Kalinowski J."/>
            <person name="Ruckert C."/>
        </authorList>
    </citation>
    <scope>NUCLEOTIDE SEQUENCE [LARGE SCALE GENOMIC DNA]</scope>
    <source>
        <strain evidence="8 9">CGMCC 1.15896</strain>
    </source>
</reference>
<dbReference type="GO" id="GO:0030975">
    <property type="term" value="F:thiamine binding"/>
    <property type="evidence" value="ECO:0007669"/>
    <property type="project" value="InterPro"/>
</dbReference>
<evidence type="ECO:0000256" key="3">
    <source>
        <dbReference type="ARBA" id="ARBA00022777"/>
    </source>
</evidence>
<dbReference type="GO" id="GO:0006772">
    <property type="term" value="P:thiamine metabolic process"/>
    <property type="evidence" value="ECO:0007669"/>
    <property type="project" value="UniProtKB-UniRule"/>
</dbReference>
<dbReference type="EMBL" id="BMKB01000005">
    <property type="protein sequence ID" value="GGA57743.1"/>
    <property type="molecule type" value="Genomic_DNA"/>
</dbReference>
<keyword evidence="1" id="KW-0808">Transferase</keyword>
<evidence type="ECO:0000259" key="7">
    <source>
        <dbReference type="Pfam" id="PF04265"/>
    </source>
</evidence>
<dbReference type="NCBIfam" id="TIGR01378">
    <property type="entry name" value="thi_PPkinase"/>
    <property type="match status" value="1"/>
</dbReference>
<evidence type="ECO:0000256" key="5">
    <source>
        <dbReference type="NCBIfam" id="TIGR01378"/>
    </source>
</evidence>
<evidence type="ECO:0000313" key="8">
    <source>
        <dbReference type="EMBL" id="GGA57743.1"/>
    </source>
</evidence>
<evidence type="ECO:0000256" key="1">
    <source>
        <dbReference type="ARBA" id="ARBA00022679"/>
    </source>
</evidence>
<dbReference type="InterPro" id="IPR007373">
    <property type="entry name" value="Thiamin_PyroPKinase_B1-bd"/>
</dbReference>
<dbReference type="Proteomes" id="UP000596977">
    <property type="component" value="Unassembled WGS sequence"/>
</dbReference>
<dbReference type="Pfam" id="PF04263">
    <property type="entry name" value="TPK_catalytic"/>
    <property type="match status" value="1"/>
</dbReference>
<sequence>MPTPVQEPFPPLTFDGPLLVVGGSAFAPRLLSELAPRAVGIVGADSGADAIVAAGLVPDAVIGDMDSVADPKGFGPHTRIVALAEQQTTDFEKCLYSTRAPVTLAVGMTGGRFDHTLAALHAIARYAEERRIILIDEHDLALGVSGSIRLRVGVDQRVSIYPLGRTQFSGSRGLAYPLDGLVMEQGRFIGTSNASIADEIEISVAPGKQSPWLLILERSLLPRLL</sequence>
<gene>
    <name evidence="8" type="ORF">GCM10011499_29960</name>
</gene>
<organism evidence="8 9">
    <name type="scientific">Pelagibacterium lentulum</name>
    <dbReference type="NCBI Taxonomy" id="2029865"/>
    <lineage>
        <taxon>Bacteria</taxon>
        <taxon>Pseudomonadati</taxon>
        <taxon>Pseudomonadota</taxon>
        <taxon>Alphaproteobacteria</taxon>
        <taxon>Hyphomicrobiales</taxon>
        <taxon>Devosiaceae</taxon>
        <taxon>Pelagibacterium</taxon>
    </lineage>
</organism>
<dbReference type="SUPFAM" id="SSF63999">
    <property type="entry name" value="Thiamin pyrophosphokinase, catalytic domain"/>
    <property type="match status" value="1"/>
</dbReference>
<keyword evidence="2" id="KW-0547">Nucleotide-binding</keyword>
<feature type="domain" description="Thiamin pyrophosphokinase catalytic" evidence="6">
    <location>
        <begin position="37"/>
        <end position="131"/>
    </location>
</feature>
<dbReference type="GO" id="GO:0009229">
    <property type="term" value="P:thiamine diphosphate biosynthetic process"/>
    <property type="evidence" value="ECO:0007669"/>
    <property type="project" value="InterPro"/>
</dbReference>
<dbReference type="InterPro" id="IPR053149">
    <property type="entry name" value="TPK"/>
</dbReference>
<dbReference type="InterPro" id="IPR036759">
    <property type="entry name" value="TPK_catalytic_sf"/>
</dbReference>
<evidence type="ECO:0000256" key="2">
    <source>
        <dbReference type="ARBA" id="ARBA00022741"/>
    </source>
</evidence>
<dbReference type="InterPro" id="IPR036371">
    <property type="entry name" value="TPK_B1-bd_sf"/>
</dbReference>
<dbReference type="PANTHER" id="PTHR41299">
    <property type="entry name" value="THIAMINE PYROPHOSPHOKINASE"/>
    <property type="match status" value="1"/>
</dbReference>
<keyword evidence="4" id="KW-0067">ATP-binding</keyword>
<evidence type="ECO:0000259" key="6">
    <source>
        <dbReference type="Pfam" id="PF04263"/>
    </source>
</evidence>
<dbReference type="GO" id="GO:0005524">
    <property type="term" value="F:ATP binding"/>
    <property type="evidence" value="ECO:0007669"/>
    <property type="project" value="UniProtKB-KW"/>
</dbReference>
<dbReference type="GO" id="GO:0016301">
    <property type="term" value="F:kinase activity"/>
    <property type="evidence" value="ECO:0007669"/>
    <property type="project" value="UniProtKB-KW"/>
</dbReference>